<dbReference type="Ensembl" id="ENSFCTT00005087359.1">
    <property type="protein sequence ID" value="ENSFCTP00005059121.1"/>
    <property type="gene ID" value="ENSFCTG00005031416.1"/>
</dbReference>
<dbReference type="PANTHER" id="PTHR34831:SF1">
    <property type="entry name" value="MIGRATION AND INVASION-INHIBITORY PROTEIN"/>
    <property type="match status" value="1"/>
</dbReference>
<feature type="compositionally biased region" description="Low complexity" evidence="1">
    <location>
        <begin position="42"/>
        <end position="60"/>
    </location>
</feature>
<dbReference type="Pfam" id="PF15734">
    <property type="entry name" value="MIIP"/>
    <property type="match status" value="1"/>
</dbReference>
<name>A0ABI8AIS1_FELCA</name>
<organism evidence="2 3">
    <name type="scientific">Felis catus</name>
    <name type="common">Cat</name>
    <name type="synonym">Felis silvestris catus</name>
    <dbReference type="NCBI Taxonomy" id="9685"/>
    <lineage>
        <taxon>Eukaryota</taxon>
        <taxon>Metazoa</taxon>
        <taxon>Chordata</taxon>
        <taxon>Craniata</taxon>
        <taxon>Vertebrata</taxon>
        <taxon>Euteleostomi</taxon>
        <taxon>Mammalia</taxon>
        <taxon>Eutheria</taxon>
        <taxon>Laurasiatheria</taxon>
        <taxon>Carnivora</taxon>
        <taxon>Feliformia</taxon>
        <taxon>Felidae</taxon>
        <taxon>Felinae</taxon>
        <taxon>Felis</taxon>
    </lineage>
</organism>
<reference evidence="2" key="3">
    <citation type="submission" date="2025-09" db="UniProtKB">
        <authorList>
            <consortium name="Ensembl"/>
        </authorList>
    </citation>
    <scope>IDENTIFICATION</scope>
    <source>
        <strain evidence="2">breed Abyssinian</strain>
    </source>
</reference>
<evidence type="ECO:0000313" key="3">
    <source>
        <dbReference type="Proteomes" id="UP000823872"/>
    </source>
</evidence>
<reference evidence="2" key="2">
    <citation type="submission" date="2025-08" db="UniProtKB">
        <authorList>
            <consortium name="Ensembl"/>
        </authorList>
    </citation>
    <scope>IDENTIFICATION</scope>
    <source>
        <strain evidence="2">breed Abyssinian</strain>
    </source>
</reference>
<evidence type="ECO:0000313" key="2">
    <source>
        <dbReference type="Ensembl" id="ENSFCTP00005059121.1"/>
    </source>
</evidence>
<gene>
    <name evidence="2" type="primary">MIIP</name>
</gene>
<evidence type="ECO:0008006" key="4">
    <source>
        <dbReference type="Google" id="ProtNLM"/>
    </source>
</evidence>
<keyword evidence="3" id="KW-1185">Reference proteome</keyword>
<accession>A0ABI8AIS1</accession>
<feature type="region of interest" description="Disordered" evidence="1">
    <location>
        <begin position="441"/>
        <end position="465"/>
    </location>
</feature>
<reference evidence="2 3" key="1">
    <citation type="submission" date="2021-02" db="EMBL/GenBank/DDBJ databases">
        <title>Safari Cat Assemblies.</title>
        <authorList>
            <person name="Bredemeyer K.R."/>
            <person name="Murphy W.J."/>
        </authorList>
    </citation>
    <scope>NUCLEOTIDE SEQUENCE [LARGE SCALE GENOMIC DNA]</scope>
</reference>
<feature type="compositionally biased region" description="Polar residues" evidence="1">
    <location>
        <begin position="140"/>
        <end position="153"/>
    </location>
</feature>
<dbReference type="Proteomes" id="UP000823872">
    <property type="component" value="Chromosome C1"/>
</dbReference>
<evidence type="ECO:0000256" key="1">
    <source>
        <dbReference type="SAM" id="MobiDB-lite"/>
    </source>
</evidence>
<protein>
    <recommendedName>
        <fullName evidence="4">Migration and invasion inhibitory protein</fullName>
    </recommendedName>
</protein>
<feature type="region of interest" description="Disordered" evidence="1">
    <location>
        <begin position="39"/>
        <end position="166"/>
    </location>
</feature>
<feature type="compositionally biased region" description="Polar residues" evidence="1">
    <location>
        <begin position="61"/>
        <end position="74"/>
    </location>
</feature>
<proteinExistence type="predicted"/>
<dbReference type="GeneTree" id="ENSGT00390000003768"/>
<sequence length="465" mass="50963">MITPGMVEPKDSVQLRQLNLVLLRQLWVGQDAVRRSVAKAASGSTRDSSSSCDSQTPSSQETSSVAPRASSLQGAHQGGPCDMSWAGGASSGVMSLPPAAYRRRPSPGSLRPCSAPLLAISDPDGTELSGEPDRPGPQEAQAQRSILDQQSRPSKPRVTFGDESSVPDRSWRLRPYLGYDWIAGSLDNTSPVTSKPEAFFSKLQDFREANKEECIHSDPEPRSLSLRESSRVDQDHECVYCYRVNRRLFLVPSDPGSPCRLCRTPRDQRGPETLVEPAQVRVSIPLSVLDPPHRHRVHRRKSFDASDTLALPRHCLMGWDILPPKPEKSSAPKSLDLWSCVSSEAQHRKLSAARLVWSRVPQEGQMPRSRPGVCRVPRGVGWIGAGSAEPGSFSLQEPSPQHPSRLFSLPTTPPSPGTMMWELGATSTVVPSDPSLFTIQAQPTRVPPSTPFRSQLQPRAPWPKP</sequence>
<dbReference type="InterPro" id="IPR031466">
    <property type="entry name" value="MIIP"/>
</dbReference>
<dbReference type="PANTHER" id="PTHR34831">
    <property type="entry name" value="MIGRATION AND INVASION-INHIBITORY PROTEIN"/>
    <property type="match status" value="1"/>
</dbReference>